<protein>
    <submittedName>
        <fullName evidence="2">Col_cuticle_N domain-containing protein</fullName>
    </submittedName>
</protein>
<sequence>MVCASFLFLLVCTLLLGLLALVSTVFTLYQILGAEQARMNDCEASALKLFDEVFQAMAPRGLVDRISKAAGELALLSNASGRPGTEAMRDQK</sequence>
<accession>A0A1I7ZHP5</accession>
<proteinExistence type="predicted"/>
<evidence type="ECO:0000313" key="2">
    <source>
        <dbReference type="WBParaSite" id="L893_g26309.t1"/>
    </source>
</evidence>
<name>A0A1I7ZHP5_9BILA</name>
<keyword evidence="1" id="KW-1185">Reference proteome</keyword>
<dbReference type="Proteomes" id="UP000095287">
    <property type="component" value="Unplaced"/>
</dbReference>
<dbReference type="AlphaFoldDB" id="A0A1I7ZHP5"/>
<dbReference type="WBParaSite" id="L893_g26309.t1">
    <property type="protein sequence ID" value="L893_g26309.t1"/>
    <property type="gene ID" value="L893_g26309"/>
</dbReference>
<organism evidence="1 2">
    <name type="scientific">Steinernema glaseri</name>
    <dbReference type="NCBI Taxonomy" id="37863"/>
    <lineage>
        <taxon>Eukaryota</taxon>
        <taxon>Metazoa</taxon>
        <taxon>Ecdysozoa</taxon>
        <taxon>Nematoda</taxon>
        <taxon>Chromadorea</taxon>
        <taxon>Rhabditida</taxon>
        <taxon>Tylenchina</taxon>
        <taxon>Panagrolaimomorpha</taxon>
        <taxon>Strongyloidoidea</taxon>
        <taxon>Steinernematidae</taxon>
        <taxon>Steinernema</taxon>
    </lineage>
</organism>
<reference evidence="2" key="1">
    <citation type="submission" date="2016-11" db="UniProtKB">
        <authorList>
            <consortium name="WormBaseParasite"/>
        </authorList>
    </citation>
    <scope>IDENTIFICATION</scope>
</reference>
<evidence type="ECO:0000313" key="1">
    <source>
        <dbReference type="Proteomes" id="UP000095287"/>
    </source>
</evidence>